<sequence length="1386" mass="151724">MATLIAAPPALSGELSLFHTTDPLLGNSPVLVFHGPAATIGATSSRIQVHIFTPAGLGSYARLSVSPNSPFYSAVINLPREEQGDEVCRGLAFGLKKYFSELGENVKKTWTAQVKAPSPGALFGDDHIAILATRMTQIENVDMVIEELLDAFCEQRLSWLDVDVVLPSGTINERPDSAGSEDLTDHELLQRQYGRYADLIETFGEVAFLPTSRIKRAPSRANAIGRSNSFLKSAKENARKQMAELLATEANYVKRLERLQDLSNNIGTDLKARHQQTLADVFSPALPTIHELNSAFLEALRSVVEGTHSAANEDIDNSLDEAAPADQVESDSQGLEQFAQCLCDWFPKFADSYKEYLGSHAQASFTLRTILRTGDSLALSLQEIGEQKLTSLLIEPVQRLPRYNLYIDSIAKSLPIKHPALKTLLRARDMVTDICAENEGTEATAMVERLRSRTLGWPLDINVTGRLVTAVDFVEMMPPYGSVNCDGAAGIMFVFTDGIILVEKSPGTKASARSLLTEIESGSLPSKSVESLTDVMGDLHFVRRLQLDALQLTESHDGHAVQLMTFFQLGVGALAPQEPILDSCQVLRLENSYDGRAARLVEEVAKARIESRFSEAERESTLWEIRATEPATDSIGILSAIFEDSNTDYVSARNTKAAIRIVVDPERHSTQIQPGQEGVQTIVHLAPHRDGDWRLTVDSAGGSIGRDHVDTPDLVPALRRKVATVSGARLAMDHPNASSHKPSSRDGRPSSKEGQPPFSPPSDMAATQLKKLEETLSAYLLAIQARKGNIVGKNLKLRHVADEASVDELYAGLLDDANMMVLAAQAPLDVLFAAFERFLNHAWRERIGQVVSFSVLQDIQAKAETAFPSEFDDYFKSCMGRLAPQNQRAFKSILKLLADLLDGTGNDGDRGALTACFAELLVTEGNPHDYIALIDRFVDDTDTYFGESVDNSFVQSYKDTGSFNSHKRTRSQNSASMTSNTSSLRRKFGFGTLSRENSKSEQESKVSSVWRTLSKSTRIDQSPANSISKGSFGRSRSIDTDAAGLGSHNIGLSTIGEHPSFIPTGPPRKKRRSSLSDLHELSPTRDREPLSPITPRRTPVSQKTLDEKQLPTSPVPSTPSAPGDRPDELIITARPTSNIPSLVPRASSPTKSRPQTPGRGGLSERPGAGNIVKKPSPKAEKTGRARSTTIDSPATTALPRKLRMQSPQKLRERLQNEQSTVAATQSSLQDELSKIGDELTSIPTSRTPANRSRTVAAGRGSSSHGTSNMDLVQRVLKLEGAIPKQFDDLNHRISTIQHDLTSSLSVSETKCKKLDELYREANGENEALYSRFNDELARVLKAVRGGEGVEELKRKLKEVSDEAVKLRRETSRLKRENVGLRAQLKE</sequence>
<feature type="compositionally biased region" description="Polar residues" evidence="2">
    <location>
        <begin position="1010"/>
        <end position="1029"/>
    </location>
</feature>
<feature type="compositionally biased region" description="Polar residues" evidence="2">
    <location>
        <begin position="971"/>
        <end position="983"/>
    </location>
</feature>
<dbReference type="Pfam" id="PF25351">
    <property type="entry name" value="PH_BUD3_C"/>
    <property type="match status" value="1"/>
</dbReference>
<dbReference type="InterPro" id="IPR051492">
    <property type="entry name" value="Dynamin-Rho_GEF"/>
</dbReference>
<feature type="region of interest" description="Disordered" evidence="2">
    <location>
        <begin position="962"/>
        <end position="1267"/>
    </location>
</feature>
<dbReference type="GO" id="GO:0005085">
    <property type="term" value="F:guanyl-nucleotide exchange factor activity"/>
    <property type="evidence" value="ECO:0007669"/>
    <property type="project" value="InterPro"/>
</dbReference>
<feature type="region of interest" description="Disordered" evidence="2">
    <location>
        <begin position="727"/>
        <end position="764"/>
    </location>
</feature>
<dbReference type="SMART" id="SM00325">
    <property type="entry name" value="RhoGEF"/>
    <property type="match status" value="1"/>
</dbReference>
<dbReference type="GO" id="GO:0032955">
    <property type="term" value="P:regulation of division septum assembly"/>
    <property type="evidence" value="ECO:0007669"/>
    <property type="project" value="TreeGrafter"/>
</dbReference>
<feature type="compositionally biased region" description="Polar residues" evidence="2">
    <location>
        <begin position="1241"/>
        <end position="1253"/>
    </location>
</feature>
<feature type="compositionally biased region" description="Basic and acidic residues" evidence="2">
    <location>
        <begin position="1077"/>
        <end position="1089"/>
    </location>
</feature>
<dbReference type="Pfam" id="PF00621">
    <property type="entry name" value="RhoGEF"/>
    <property type="match status" value="1"/>
</dbReference>
<feature type="coiled-coil region" evidence="1">
    <location>
        <begin position="228"/>
        <end position="262"/>
    </location>
</feature>
<dbReference type="EMBL" id="ML992663">
    <property type="protein sequence ID" value="KAF2217317.1"/>
    <property type="molecule type" value="Genomic_DNA"/>
</dbReference>
<proteinExistence type="predicted"/>
<feature type="domain" description="DH" evidence="3">
    <location>
        <begin position="237"/>
        <end position="441"/>
    </location>
</feature>
<dbReference type="GO" id="GO:0031991">
    <property type="term" value="P:regulation of actomyosin contractile ring contraction"/>
    <property type="evidence" value="ECO:0007669"/>
    <property type="project" value="TreeGrafter"/>
</dbReference>
<evidence type="ECO:0000259" key="3">
    <source>
        <dbReference type="PROSITE" id="PS50010"/>
    </source>
</evidence>
<dbReference type="Proteomes" id="UP000799539">
    <property type="component" value="Unassembled WGS sequence"/>
</dbReference>
<dbReference type="OrthoDB" id="4066896at2759"/>
<evidence type="ECO:0000313" key="5">
    <source>
        <dbReference type="Proteomes" id="UP000799539"/>
    </source>
</evidence>
<feature type="compositionally biased region" description="Polar residues" evidence="2">
    <location>
        <begin position="1185"/>
        <end position="1195"/>
    </location>
</feature>
<dbReference type="Gene3D" id="1.20.900.10">
    <property type="entry name" value="Dbl homology (DH) domain"/>
    <property type="match status" value="1"/>
</dbReference>
<evidence type="ECO:0000313" key="4">
    <source>
        <dbReference type="EMBL" id="KAF2217317.1"/>
    </source>
</evidence>
<name>A0A6A6FV60_9PEZI</name>
<dbReference type="InterPro" id="IPR057454">
    <property type="entry name" value="Bud3_C"/>
</dbReference>
<keyword evidence="1" id="KW-0175">Coiled coil</keyword>
<accession>A0A6A6FV60</accession>
<dbReference type="InterPro" id="IPR000219">
    <property type="entry name" value="DH_dom"/>
</dbReference>
<evidence type="ECO:0000256" key="1">
    <source>
        <dbReference type="SAM" id="Coils"/>
    </source>
</evidence>
<dbReference type="PROSITE" id="PS50010">
    <property type="entry name" value="DH_2"/>
    <property type="match status" value="1"/>
</dbReference>
<dbReference type="PANTHER" id="PTHR22834:SF21">
    <property type="entry name" value="GUANYL NUCLEOTIDE EXCHANGE FACTOR, PUTATIVE (AFU_ORTHOLOGUE AFUA_5G11890)-RELATED"/>
    <property type="match status" value="1"/>
</dbReference>
<organism evidence="4 5">
    <name type="scientific">Cercospora zeae-maydis SCOH1-5</name>
    <dbReference type="NCBI Taxonomy" id="717836"/>
    <lineage>
        <taxon>Eukaryota</taxon>
        <taxon>Fungi</taxon>
        <taxon>Dikarya</taxon>
        <taxon>Ascomycota</taxon>
        <taxon>Pezizomycotina</taxon>
        <taxon>Dothideomycetes</taxon>
        <taxon>Dothideomycetidae</taxon>
        <taxon>Mycosphaerellales</taxon>
        <taxon>Mycosphaerellaceae</taxon>
        <taxon>Cercospora</taxon>
    </lineage>
</organism>
<dbReference type="GO" id="GO:0005737">
    <property type="term" value="C:cytoplasm"/>
    <property type="evidence" value="ECO:0007669"/>
    <property type="project" value="TreeGrafter"/>
</dbReference>
<dbReference type="SUPFAM" id="SSF48065">
    <property type="entry name" value="DBL homology domain (DH-domain)"/>
    <property type="match status" value="1"/>
</dbReference>
<keyword evidence="5" id="KW-1185">Reference proteome</keyword>
<gene>
    <name evidence="4" type="ORF">CERZMDRAFT_64566</name>
</gene>
<feature type="compositionally biased region" description="Polar residues" evidence="2">
    <location>
        <begin position="1216"/>
        <end position="1230"/>
    </location>
</feature>
<feature type="coiled-coil region" evidence="1">
    <location>
        <begin position="1349"/>
        <end position="1383"/>
    </location>
</feature>
<reference evidence="4" key="1">
    <citation type="journal article" date="2020" name="Stud. Mycol.">
        <title>101 Dothideomycetes genomes: a test case for predicting lifestyles and emergence of pathogens.</title>
        <authorList>
            <person name="Haridas S."/>
            <person name="Albert R."/>
            <person name="Binder M."/>
            <person name="Bloem J."/>
            <person name="Labutti K."/>
            <person name="Salamov A."/>
            <person name="Andreopoulos B."/>
            <person name="Baker S."/>
            <person name="Barry K."/>
            <person name="Bills G."/>
            <person name="Bluhm B."/>
            <person name="Cannon C."/>
            <person name="Castanera R."/>
            <person name="Culley D."/>
            <person name="Daum C."/>
            <person name="Ezra D."/>
            <person name="Gonzalez J."/>
            <person name="Henrissat B."/>
            <person name="Kuo A."/>
            <person name="Liang C."/>
            <person name="Lipzen A."/>
            <person name="Lutzoni F."/>
            <person name="Magnuson J."/>
            <person name="Mondo S."/>
            <person name="Nolan M."/>
            <person name="Ohm R."/>
            <person name="Pangilinan J."/>
            <person name="Park H.-J."/>
            <person name="Ramirez L."/>
            <person name="Alfaro M."/>
            <person name="Sun H."/>
            <person name="Tritt A."/>
            <person name="Yoshinaga Y."/>
            <person name="Zwiers L.-H."/>
            <person name="Turgeon B."/>
            <person name="Goodwin S."/>
            <person name="Spatafora J."/>
            <person name="Crous P."/>
            <person name="Grigoriev I."/>
        </authorList>
    </citation>
    <scope>NUCLEOTIDE SEQUENCE</scope>
    <source>
        <strain evidence="4">SCOH1-5</strain>
    </source>
</reference>
<protein>
    <recommendedName>
        <fullName evidence="3">DH domain-containing protein</fullName>
    </recommendedName>
</protein>
<dbReference type="InterPro" id="IPR035899">
    <property type="entry name" value="DBL_dom_sf"/>
</dbReference>
<evidence type="ECO:0000256" key="2">
    <source>
        <dbReference type="SAM" id="MobiDB-lite"/>
    </source>
</evidence>
<dbReference type="PANTHER" id="PTHR22834">
    <property type="entry name" value="NUCLEAR FUSION PROTEIN FUS2"/>
    <property type="match status" value="1"/>
</dbReference>